<evidence type="ECO:0000256" key="4">
    <source>
        <dbReference type="ARBA" id="ARBA00022617"/>
    </source>
</evidence>
<dbReference type="InterPro" id="IPR036396">
    <property type="entry name" value="Cyt_P450_sf"/>
</dbReference>
<dbReference type="EMBL" id="AP028215">
    <property type="protein sequence ID" value="BEI92227.1"/>
    <property type="molecule type" value="Genomic_DNA"/>
</dbReference>
<keyword evidence="6" id="KW-0560">Oxidoreductase</keyword>
<dbReference type="AlphaFoldDB" id="A0AA48L5D1"/>
<dbReference type="Gene3D" id="1.10.630.10">
    <property type="entry name" value="Cytochrome P450"/>
    <property type="match status" value="1"/>
</dbReference>
<dbReference type="PRINTS" id="PR00465">
    <property type="entry name" value="EP450IV"/>
</dbReference>
<keyword evidence="4 9" id="KW-0349">Heme</keyword>
<dbReference type="GO" id="GO:0005506">
    <property type="term" value="F:iron ion binding"/>
    <property type="evidence" value="ECO:0007669"/>
    <property type="project" value="InterPro"/>
</dbReference>
<proteinExistence type="inferred from homology"/>
<evidence type="ECO:0000313" key="10">
    <source>
        <dbReference type="EMBL" id="BEI92227.1"/>
    </source>
</evidence>
<dbReference type="InterPro" id="IPR002403">
    <property type="entry name" value="Cyt_P450_E_grp-IV"/>
</dbReference>
<evidence type="ECO:0008006" key="12">
    <source>
        <dbReference type="Google" id="ProtNLM"/>
    </source>
</evidence>
<dbReference type="GO" id="GO:0016705">
    <property type="term" value="F:oxidoreductase activity, acting on paired donors, with incorporation or reduction of molecular oxygen"/>
    <property type="evidence" value="ECO:0007669"/>
    <property type="project" value="InterPro"/>
</dbReference>
<dbReference type="GO" id="GO:0020037">
    <property type="term" value="F:heme binding"/>
    <property type="evidence" value="ECO:0007669"/>
    <property type="project" value="InterPro"/>
</dbReference>
<evidence type="ECO:0000256" key="6">
    <source>
        <dbReference type="ARBA" id="ARBA00023002"/>
    </source>
</evidence>
<sequence length="551" mass="61236">MSNSTLLAPFAGSDWRLVGWWTPLLMVGIWFLVRLVTPPHSPHNTSEVRALPGPSRPWFGWLLGNMAQLADHRETLIHPDWFQWGWTGMYESLFAQKRIYTFDPAAVVYIFAHPDEFERPRDLRTILGHIMGSDSLVVNEGEKHRRMRRALNPAFSAGAIKDMLPAIYEKAGELVGLFERLIDDDGLEGYAAHPPAPEDRVRGARKIDVFKFAGNLTTDVIGVAGFEHDFNSLSPEDDSPELLANRFNRLVDAANGMVLLTEAQNILPVLDKIPTQSRRVIGEVRGQMERLSDVGTDAGAKDLLSLLVKGNTATKGDQHLSNDEVRAQMASLLFAGSTTTAATISFILFELAKLPEWQEKLRAEVLASDECPPFEVINALPLLDAVIRETLRLHPPASCTCRAATKDMVLPLSKSIPLKDGRVIDALPVRKGSYFFISMVCLNRLKEIWGDDAEDFNPARHADPALPRMQVPGVWGNVSSFISGPHACIGYRLAILEIKVVLYTLLRSFEFDLLPSKPDIQHFSSLATQPQVKGELGGQMPLLVRKLRGTE</sequence>
<evidence type="ECO:0000256" key="9">
    <source>
        <dbReference type="PIRSR" id="PIRSR602403-1"/>
    </source>
</evidence>
<feature type="binding site" description="axial binding residue" evidence="9">
    <location>
        <position position="488"/>
    </location>
    <ligand>
        <name>heme</name>
        <dbReference type="ChEBI" id="CHEBI:30413"/>
    </ligand>
    <ligandPart>
        <name>Fe</name>
        <dbReference type="ChEBI" id="CHEBI:18248"/>
    </ligandPart>
</feature>
<protein>
    <recommendedName>
        <fullName evidence="12">Cytochrome P450</fullName>
    </recommendedName>
</protein>
<keyword evidence="5 9" id="KW-0479">Metal-binding</keyword>
<evidence type="ECO:0000256" key="8">
    <source>
        <dbReference type="ARBA" id="ARBA00023033"/>
    </source>
</evidence>
<evidence type="ECO:0000313" key="11">
    <source>
        <dbReference type="Proteomes" id="UP001233271"/>
    </source>
</evidence>
<dbReference type="Pfam" id="PF00067">
    <property type="entry name" value="p450"/>
    <property type="match status" value="1"/>
</dbReference>
<dbReference type="PRINTS" id="PR00385">
    <property type="entry name" value="P450"/>
</dbReference>
<accession>A0AA48L5D1</accession>
<reference evidence="10" key="1">
    <citation type="journal article" date="2023" name="BMC Genomics">
        <title>Chromosome-level genome assemblies of Cutaneotrichosporon spp. (Trichosporonales, Basidiomycota) reveal imbalanced evolution between nucleotide sequences and chromosome synteny.</title>
        <authorList>
            <person name="Kobayashi Y."/>
            <person name="Kayamori A."/>
            <person name="Aoki K."/>
            <person name="Shiwa Y."/>
            <person name="Matsutani M."/>
            <person name="Fujita N."/>
            <person name="Sugita T."/>
            <person name="Iwasaki W."/>
            <person name="Tanaka N."/>
            <person name="Takashima M."/>
        </authorList>
    </citation>
    <scope>NUCLEOTIDE SEQUENCE</scope>
    <source>
        <strain evidence="10">HIS019</strain>
    </source>
</reference>
<dbReference type="KEGG" id="ccac:CcaHIS019_0410470"/>
<organism evidence="10 11">
    <name type="scientific">Cutaneotrichosporon cavernicola</name>
    <dbReference type="NCBI Taxonomy" id="279322"/>
    <lineage>
        <taxon>Eukaryota</taxon>
        <taxon>Fungi</taxon>
        <taxon>Dikarya</taxon>
        <taxon>Basidiomycota</taxon>
        <taxon>Agaricomycotina</taxon>
        <taxon>Tremellomycetes</taxon>
        <taxon>Trichosporonales</taxon>
        <taxon>Trichosporonaceae</taxon>
        <taxon>Cutaneotrichosporon</taxon>
    </lineage>
</organism>
<evidence type="ECO:0000256" key="7">
    <source>
        <dbReference type="ARBA" id="ARBA00023004"/>
    </source>
</evidence>
<dbReference type="PANTHER" id="PTHR24305">
    <property type="entry name" value="CYTOCHROME P450"/>
    <property type="match status" value="1"/>
</dbReference>
<evidence type="ECO:0000256" key="1">
    <source>
        <dbReference type="ARBA" id="ARBA00001971"/>
    </source>
</evidence>
<dbReference type="RefSeq" id="XP_060457492.1">
    <property type="nucleotide sequence ID" value="XM_060600949.1"/>
</dbReference>
<dbReference type="GeneID" id="85496097"/>
<evidence type="ECO:0000256" key="2">
    <source>
        <dbReference type="ARBA" id="ARBA00005179"/>
    </source>
</evidence>
<keyword evidence="11" id="KW-1185">Reference proteome</keyword>
<name>A0AA48L5D1_9TREE</name>
<dbReference type="SUPFAM" id="SSF48264">
    <property type="entry name" value="Cytochrome P450"/>
    <property type="match status" value="1"/>
</dbReference>
<evidence type="ECO:0000256" key="5">
    <source>
        <dbReference type="ARBA" id="ARBA00022723"/>
    </source>
</evidence>
<keyword evidence="7 9" id="KW-0408">Iron</keyword>
<keyword evidence="8" id="KW-0503">Monooxygenase</keyword>
<comment type="cofactor">
    <cofactor evidence="1 9">
        <name>heme</name>
        <dbReference type="ChEBI" id="CHEBI:30413"/>
    </cofactor>
</comment>
<comment type="similarity">
    <text evidence="3">Belongs to the cytochrome P450 family.</text>
</comment>
<dbReference type="InterPro" id="IPR050121">
    <property type="entry name" value="Cytochrome_P450_monoxygenase"/>
</dbReference>
<comment type="pathway">
    <text evidence="2">Secondary metabolite biosynthesis.</text>
</comment>
<dbReference type="Proteomes" id="UP001233271">
    <property type="component" value="Chromosome 4"/>
</dbReference>
<dbReference type="GO" id="GO:0004497">
    <property type="term" value="F:monooxygenase activity"/>
    <property type="evidence" value="ECO:0007669"/>
    <property type="project" value="UniProtKB-KW"/>
</dbReference>
<dbReference type="PANTHER" id="PTHR24305:SF166">
    <property type="entry name" value="CYTOCHROME P450 12A4, MITOCHONDRIAL-RELATED"/>
    <property type="match status" value="1"/>
</dbReference>
<evidence type="ECO:0000256" key="3">
    <source>
        <dbReference type="ARBA" id="ARBA00010617"/>
    </source>
</evidence>
<dbReference type="InterPro" id="IPR001128">
    <property type="entry name" value="Cyt_P450"/>
</dbReference>
<gene>
    <name evidence="10" type="ORF">CcaverHIS019_0410470</name>
</gene>